<evidence type="ECO:0000256" key="8">
    <source>
        <dbReference type="PROSITE-ProRule" id="PRU00703"/>
    </source>
</evidence>
<dbReference type="InterPro" id="IPR046342">
    <property type="entry name" value="CBS_dom_sf"/>
</dbReference>
<dbReference type="PANTHER" id="PTHR43773:SF1">
    <property type="entry name" value="MAGNESIUM TRANSPORTER MGTE"/>
    <property type="match status" value="1"/>
</dbReference>
<dbReference type="InterPro" id="IPR038076">
    <property type="entry name" value="MgtE_N_sf"/>
</dbReference>
<keyword evidence="3 9" id="KW-0813">Transport</keyword>
<dbReference type="Pfam" id="PF01769">
    <property type="entry name" value="MgtE"/>
    <property type="match status" value="1"/>
</dbReference>
<evidence type="ECO:0000259" key="10">
    <source>
        <dbReference type="PROSITE" id="PS51371"/>
    </source>
</evidence>
<dbReference type="SUPFAM" id="SSF158791">
    <property type="entry name" value="MgtE N-terminal domain-like"/>
    <property type="match status" value="1"/>
</dbReference>
<organism evidence="11 12">
    <name type="scientific">Candidatus Scatomorpha intestinigallinarum</name>
    <dbReference type="NCBI Taxonomy" id="2840923"/>
    <lineage>
        <taxon>Bacteria</taxon>
        <taxon>Bacillati</taxon>
        <taxon>Bacillota</taxon>
        <taxon>Clostridia</taxon>
        <taxon>Eubacteriales</taxon>
        <taxon>Candidatus Scatomorpha</taxon>
    </lineage>
</organism>
<proteinExistence type="inferred from homology"/>
<keyword evidence="6 9" id="KW-1133">Transmembrane helix</keyword>
<comment type="similarity">
    <text evidence="2 9">Belongs to the SLC41A transporter family.</text>
</comment>
<dbReference type="SUPFAM" id="SSF54631">
    <property type="entry name" value="CBS-domain pair"/>
    <property type="match status" value="1"/>
</dbReference>
<dbReference type="SMART" id="SM00116">
    <property type="entry name" value="CBS"/>
    <property type="match status" value="2"/>
</dbReference>
<comment type="function">
    <text evidence="9">Acts as a magnesium transporter.</text>
</comment>
<dbReference type="Pfam" id="PF00571">
    <property type="entry name" value="CBS"/>
    <property type="match status" value="2"/>
</dbReference>
<gene>
    <name evidence="11" type="primary">mgtE</name>
    <name evidence="11" type="ORF">IAD36_05530</name>
</gene>
<comment type="caution">
    <text evidence="9">Lacks conserved residue(s) required for the propagation of feature annotation.</text>
</comment>
<dbReference type="AlphaFoldDB" id="A0A9D1IYZ4"/>
<accession>A0A9D1IYZ4</accession>
<keyword evidence="5 9" id="KW-0460">Magnesium</keyword>
<dbReference type="CDD" id="cd04606">
    <property type="entry name" value="CBS_pair_Mg_transporter"/>
    <property type="match status" value="1"/>
</dbReference>
<evidence type="ECO:0000256" key="3">
    <source>
        <dbReference type="ARBA" id="ARBA00022448"/>
    </source>
</evidence>
<reference evidence="11" key="1">
    <citation type="submission" date="2020-10" db="EMBL/GenBank/DDBJ databases">
        <authorList>
            <person name="Gilroy R."/>
        </authorList>
    </citation>
    <scope>NUCLEOTIDE SEQUENCE</scope>
    <source>
        <strain evidence="11">ChiGjej3B3-7149</strain>
    </source>
</reference>
<name>A0A9D1IYZ4_9FIRM</name>
<dbReference type="SMART" id="SM00924">
    <property type="entry name" value="MgtE_N"/>
    <property type="match status" value="1"/>
</dbReference>
<dbReference type="InterPro" id="IPR006667">
    <property type="entry name" value="SLC41_membr_dom"/>
</dbReference>
<evidence type="ECO:0000313" key="12">
    <source>
        <dbReference type="Proteomes" id="UP000824238"/>
    </source>
</evidence>
<dbReference type="Gene3D" id="3.10.580.10">
    <property type="entry name" value="CBS-domain"/>
    <property type="match status" value="1"/>
</dbReference>
<dbReference type="Pfam" id="PF03448">
    <property type="entry name" value="MgtE_N"/>
    <property type="match status" value="1"/>
</dbReference>
<evidence type="ECO:0000256" key="9">
    <source>
        <dbReference type="RuleBase" id="RU362011"/>
    </source>
</evidence>
<dbReference type="NCBIfam" id="TIGR00400">
    <property type="entry name" value="mgtE"/>
    <property type="match status" value="1"/>
</dbReference>
<comment type="subunit">
    <text evidence="9">Homodimer.</text>
</comment>
<reference evidence="11" key="2">
    <citation type="journal article" date="2021" name="PeerJ">
        <title>Extensive microbial diversity within the chicken gut microbiome revealed by metagenomics and culture.</title>
        <authorList>
            <person name="Gilroy R."/>
            <person name="Ravi A."/>
            <person name="Getino M."/>
            <person name="Pursley I."/>
            <person name="Horton D.L."/>
            <person name="Alikhan N.F."/>
            <person name="Baker D."/>
            <person name="Gharbi K."/>
            <person name="Hall N."/>
            <person name="Watson M."/>
            <person name="Adriaenssens E.M."/>
            <person name="Foster-Nyarko E."/>
            <person name="Jarju S."/>
            <person name="Secka A."/>
            <person name="Antonio M."/>
            <person name="Oren A."/>
            <person name="Chaudhuri R.R."/>
            <person name="La Ragione R."/>
            <person name="Hildebrand F."/>
            <person name="Pallen M.J."/>
        </authorList>
    </citation>
    <scope>NUCLEOTIDE SEQUENCE</scope>
    <source>
        <strain evidence="11">ChiGjej3B3-7149</strain>
    </source>
</reference>
<comment type="subcellular location">
    <subcellularLocation>
        <location evidence="9">Cell membrane</location>
        <topology evidence="9">Multi-pass membrane protein</topology>
    </subcellularLocation>
    <subcellularLocation>
        <location evidence="1">Membrane</location>
        <topology evidence="1">Multi-pass membrane protein</topology>
    </subcellularLocation>
</comment>
<evidence type="ECO:0000256" key="4">
    <source>
        <dbReference type="ARBA" id="ARBA00022692"/>
    </source>
</evidence>
<keyword evidence="9" id="KW-0479">Metal-binding</keyword>
<dbReference type="GO" id="GO:0046872">
    <property type="term" value="F:metal ion binding"/>
    <property type="evidence" value="ECO:0007669"/>
    <property type="project" value="UniProtKB-KW"/>
</dbReference>
<evidence type="ECO:0000256" key="5">
    <source>
        <dbReference type="ARBA" id="ARBA00022842"/>
    </source>
</evidence>
<feature type="domain" description="CBS" evidence="10">
    <location>
        <begin position="132"/>
        <end position="194"/>
    </location>
</feature>
<evidence type="ECO:0000256" key="6">
    <source>
        <dbReference type="ARBA" id="ARBA00022989"/>
    </source>
</evidence>
<keyword evidence="7 9" id="KW-0472">Membrane</keyword>
<dbReference type="EMBL" id="DVHH01000137">
    <property type="protein sequence ID" value="HIR55041.1"/>
    <property type="molecule type" value="Genomic_DNA"/>
</dbReference>
<dbReference type="InterPro" id="IPR036739">
    <property type="entry name" value="SLC41_membr_dom_sf"/>
</dbReference>
<sequence length="443" mass="48568">MTVTVLKALLKEKKLRAIHDVLSMYNPVDLAELLSELDDAELATVFRILDKPKAAETFTYMDQDLRQELIKTFSSTEIANLFEELFADDAADFLGDMPANFVTQLLENVGPETRRTINSLLQYPDDSVGSIMTVEFVELDPDMTVDAALEKIRRVGIDSETVYTCYAVKRHKLLGVVTAKDLLTHGRAEPIAPLILSDYISVKTTDDREYAANLFRRYGLIAIPVVDTEGCIVGIVTFDDAIGVLTEETTEDMQKMAAMEANTEPYLKTSVWKHARHRIVWLLVLMLSASITGAIISKYEAAFAAVPLLVSFIPMLMDTGGNCGSQSSTLIIRGLAVDELHFADAAKVIWKELRVALLVGLGLGLVNAGSIMLRYNDPRLAVVVSLSLLCTVMCAKVTGGLLPIAAKRLGLDPALMAAPLITTVVDTVSMFIYFTVATMLFGM</sequence>
<dbReference type="PROSITE" id="PS51371">
    <property type="entry name" value="CBS"/>
    <property type="match status" value="2"/>
</dbReference>
<dbReference type="InterPro" id="IPR006668">
    <property type="entry name" value="Mg_transptr_MgtE_intracell_dom"/>
</dbReference>
<evidence type="ECO:0000256" key="1">
    <source>
        <dbReference type="ARBA" id="ARBA00004141"/>
    </source>
</evidence>
<feature type="domain" description="CBS" evidence="10">
    <location>
        <begin position="195"/>
        <end position="251"/>
    </location>
</feature>
<evidence type="ECO:0000256" key="7">
    <source>
        <dbReference type="ARBA" id="ARBA00023136"/>
    </source>
</evidence>
<feature type="transmembrane region" description="Helical" evidence="9">
    <location>
        <begin position="355"/>
        <end position="375"/>
    </location>
</feature>
<dbReference type="GO" id="GO:0005886">
    <property type="term" value="C:plasma membrane"/>
    <property type="evidence" value="ECO:0007669"/>
    <property type="project" value="UniProtKB-SubCell"/>
</dbReference>
<feature type="transmembrane region" description="Helical" evidence="9">
    <location>
        <begin position="381"/>
        <end position="402"/>
    </location>
</feature>
<dbReference type="Gene3D" id="1.10.357.20">
    <property type="entry name" value="SLC41 divalent cation transporters, integral membrane domain"/>
    <property type="match status" value="1"/>
</dbReference>
<feature type="transmembrane region" description="Helical" evidence="9">
    <location>
        <begin position="414"/>
        <end position="441"/>
    </location>
</feature>
<evidence type="ECO:0000313" key="11">
    <source>
        <dbReference type="EMBL" id="HIR55041.1"/>
    </source>
</evidence>
<dbReference type="Gene3D" id="1.25.60.10">
    <property type="entry name" value="MgtE N-terminal domain-like"/>
    <property type="match status" value="1"/>
</dbReference>
<dbReference type="InterPro" id="IPR006669">
    <property type="entry name" value="MgtE_transporter"/>
</dbReference>
<feature type="transmembrane region" description="Helical" evidence="9">
    <location>
        <begin position="279"/>
        <end position="296"/>
    </location>
</feature>
<keyword evidence="8" id="KW-0129">CBS domain</keyword>
<dbReference type="PANTHER" id="PTHR43773">
    <property type="entry name" value="MAGNESIUM TRANSPORTER MGTE"/>
    <property type="match status" value="1"/>
</dbReference>
<keyword evidence="4 9" id="KW-0812">Transmembrane</keyword>
<evidence type="ECO:0000256" key="2">
    <source>
        <dbReference type="ARBA" id="ARBA00009749"/>
    </source>
</evidence>
<dbReference type="InterPro" id="IPR000644">
    <property type="entry name" value="CBS_dom"/>
</dbReference>
<dbReference type="GO" id="GO:0015095">
    <property type="term" value="F:magnesium ion transmembrane transporter activity"/>
    <property type="evidence" value="ECO:0007669"/>
    <property type="project" value="UniProtKB-UniRule"/>
</dbReference>
<protein>
    <recommendedName>
        <fullName evidence="9">Magnesium transporter MgtE</fullName>
    </recommendedName>
</protein>
<dbReference type="SUPFAM" id="SSF161093">
    <property type="entry name" value="MgtE membrane domain-like"/>
    <property type="match status" value="1"/>
</dbReference>
<keyword evidence="9" id="KW-1003">Cell membrane</keyword>
<comment type="caution">
    <text evidence="11">The sequence shown here is derived from an EMBL/GenBank/DDBJ whole genome shotgun (WGS) entry which is preliminary data.</text>
</comment>
<dbReference type="Proteomes" id="UP000824238">
    <property type="component" value="Unassembled WGS sequence"/>
</dbReference>